<evidence type="ECO:0000256" key="5">
    <source>
        <dbReference type="SAM" id="Phobius"/>
    </source>
</evidence>
<evidence type="ECO:0000313" key="7">
    <source>
        <dbReference type="EMBL" id="RZG47946.1"/>
    </source>
</evidence>
<feature type="transmembrane region" description="Helical" evidence="5">
    <location>
        <begin position="219"/>
        <end position="239"/>
    </location>
</feature>
<feature type="transmembrane region" description="Helical" evidence="5">
    <location>
        <begin position="368"/>
        <end position="385"/>
    </location>
</feature>
<dbReference type="PROSITE" id="PS50801">
    <property type="entry name" value="STAS"/>
    <property type="match status" value="1"/>
</dbReference>
<gene>
    <name evidence="7" type="primary">sulP</name>
    <name evidence="7" type="ORF">EXU28_04050</name>
</gene>
<evidence type="ECO:0000259" key="6">
    <source>
        <dbReference type="PROSITE" id="PS50801"/>
    </source>
</evidence>
<evidence type="ECO:0000313" key="8">
    <source>
        <dbReference type="Proteomes" id="UP000293863"/>
    </source>
</evidence>
<dbReference type="Pfam" id="PF01740">
    <property type="entry name" value="STAS"/>
    <property type="match status" value="1"/>
</dbReference>
<organism evidence="7 8">
    <name type="scientific">Acinetobacter wuhouensis</name>
    <dbReference type="NCBI Taxonomy" id="1879050"/>
    <lineage>
        <taxon>Bacteria</taxon>
        <taxon>Pseudomonadati</taxon>
        <taxon>Pseudomonadota</taxon>
        <taxon>Gammaproteobacteria</taxon>
        <taxon>Moraxellales</taxon>
        <taxon>Moraxellaceae</taxon>
        <taxon>Acinetobacter</taxon>
    </lineage>
</organism>
<keyword evidence="8" id="KW-1185">Reference proteome</keyword>
<evidence type="ECO:0000256" key="2">
    <source>
        <dbReference type="ARBA" id="ARBA00022692"/>
    </source>
</evidence>
<dbReference type="AlphaFoldDB" id="A0A4Q7AMK0"/>
<feature type="transmembrane region" description="Helical" evidence="5">
    <location>
        <begin position="405"/>
        <end position="433"/>
    </location>
</feature>
<dbReference type="RefSeq" id="WP_130130690.1">
    <property type="nucleotide sequence ID" value="NZ_SGSQ01000005.1"/>
</dbReference>
<keyword evidence="2 5" id="KW-0812">Transmembrane</keyword>
<name>A0A4Q7AMK0_9GAMM</name>
<feature type="transmembrane region" description="Helical" evidence="5">
    <location>
        <begin position="272"/>
        <end position="296"/>
    </location>
</feature>
<keyword evidence="4 5" id="KW-0472">Membrane</keyword>
<dbReference type="GO" id="GO:0055085">
    <property type="term" value="P:transmembrane transport"/>
    <property type="evidence" value="ECO:0007669"/>
    <property type="project" value="InterPro"/>
</dbReference>
<keyword evidence="3 5" id="KW-1133">Transmembrane helix</keyword>
<accession>A0A4Q7AMK0</accession>
<feature type="transmembrane region" description="Helical" evidence="5">
    <location>
        <begin position="308"/>
        <end position="327"/>
    </location>
</feature>
<dbReference type="InterPro" id="IPR011547">
    <property type="entry name" value="SLC26A/SulP_dom"/>
</dbReference>
<comment type="caution">
    <text evidence="7">The sequence shown here is derived from an EMBL/GenBank/DDBJ whole genome shotgun (WGS) entry which is preliminary data.</text>
</comment>
<dbReference type="NCBIfam" id="TIGR00815">
    <property type="entry name" value="sulP"/>
    <property type="match status" value="1"/>
</dbReference>
<dbReference type="Gene3D" id="3.30.750.24">
    <property type="entry name" value="STAS domain"/>
    <property type="match status" value="1"/>
</dbReference>
<evidence type="ECO:0000256" key="1">
    <source>
        <dbReference type="ARBA" id="ARBA00004141"/>
    </source>
</evidence>
<dbReference type="InterPro" id="IPR002645">
    <property type="entry name" value="STAS_dom"/>
</dbReference>
<feature type="transmembrane region" description="Helical" evidence="5">
    <location>
        <begin position="339"/>
        <end position="361"/>
    </location>
</feature>
<dbReference type="Proteomes" id="UP000293863">
    <property type="component" value="Unassembled WGS sequence"/>
</dbReference>
<dbReference type="InterPro" id="IPR001902">
    <property type="entry name" value="SLC26A/SulP_fam"/>
</dbReference>
<comment type="subcellular location">
    <subcellularLocation>
        <location evidence="1">Membrane</location>
        <topology evidence="1">Multi-pass membrane protein</topology>
    </subcellularLocation>
</comment>
<reference evidence="7 8" key="1">
    <citation type="submission" date="2019-02" db="EMBL/GenBank/DDBJ databases">
        <title>The Batch Genome Submission of Acinetobacter spp. strains.</title>
        <authorList>
            <person name="Qin J."/>
            <person name="Hu Y."/>
            <person name="Ye H."/>
            <person name="Wei L."/>
            <person name="Feng Y."/>
            <person name="Zong Z."/>
        </authorList>
    </citation>
    <scope>NUCLEOTIDE SEQUENCE [LARGE SCALE GENOMIC DNA]</scope>
    <source>
        <strain evidence="7 8">WCHAW060049</strain>
    </source>
</reference>
<feature type="transmembrane region" description="Helical" evidence="5">
    <location>
        <begin position="104"/>
        <end position="126"/>
    </location>
</feature>
<evidence type="ECO:0000256" key="4">
    <source>
        <dbReference type="ARBA" id="ARBA00023136"/>
    </source>
</evidence>
<feature type="transmembrane region" description="Helical" evidence="5">
    <location>
        <begin position="138"/>
        <end position="156"/>
    </location>
</feature>
<proteinExistence type="predicted"/>
<dbReference type="Pfam" id="PF00916">
    <property type="entry name" value="Sulfate_transp"/>
    <property type="match status" value="1"/>
</dbReference>
<dbReference type="SUPFAM" id="SSF52091">
    <property type="entry name" value="SpoIIaa-like"/>
    <property type="match status" value="1"/>
</dbReference>
<dbReference type="GO" id="GO:0016020">
    <property type="term" value="C:membrane"/>
    <property type="evidence" value="ECO:0007669"/>
    <property type="project" value="UniProtKB-SubCell"/>
</dbReference>
<evidence type="ECO:0000256" key="3">
    <source>
        <dbReference type="ARBA" id="ARBA00022989"/>
    </source>
</evidence>
<protein>
    <submittedName>
        <fullName evidence="7">Sulfate permease</fullName>
    </submittedName>
</protein>
<dbReference type="PANTHER" id="PTHR11814">
    <property type="entry name" value="SULFATE TRANSPORTER"/>
    <property type="match status" value="1"/>
</dbReference>
<dbReference type="EMBL" id="SGSQ01000005">
    <property type="protein sequence ID" value="RZG47946.1"/>
    <property type="molecule type" value="Genomic_DNA"/>
</dbReference>
<sequence>MSDSKIHLSKILPAWQWLQDYSKPKFRADLLAALIVIAMLVPQGMAYAMVAGLPPVTGLYASILPMIVYAMVGGSPTLSIGPVALISMMTFATLSPLYEVGSPVYIQAACLLALLVGILSTLLGIFRFGFLIRLISHPVIKSFIIASAVLIALSQVKFLVDVPLKSGNVVEFIQSAWQYLSLTNLQTLVFGLFAILFLIYAPKFLNSDLFKSFAHSMPFLIKALPLFLVFISIALVHFLHIDQYGIKTVGEIPSGFPPISMPFWSWDLVVQLLPGAAMITMVSFVESISIAQATAFQQRSELNSNQELVALGLANFSAGITASFPVTGSLSRTVVNADAGARTPMAGVLSSIFIVIVSLYFTGIFKELPLAILAATIIVSIWKLVDFKPFVDSWRYSKADGIAMWVTFFGVLCIDISTGLIIGIVSTFLLLLWRISRPHIAVIGLVEGTQHFRNISRHDVLTSTNIVSIRIDENLTFLNANTLKEFVISEVSKHPDLHHVVINCSSISNIDLSALETLEEINNELNKLNILTHLSEVKGPVMDRLKQSNLIDELSGKIYLTHYQAMHELDAQTFC</sequence>
<dbReference type="InterPro" id="IPR036513">
    <property type="entry name" value="STAS_dom_sf"/>
</dbReference>
<feature type="transmembrane region" description="Helical" evidence="5">
    <location>
        <begin position="30"/>
        <end position="50"/>
    </location>
</feature>
<feature type="transmembrane region" description="Helical" evidence="5">
    <location>
        <begin position="176"/>
        <end position="199"/>
    </location>
</feature>
<feature type="domain" description="STAS" evidence="6">
    <location>
        <begin position="456"/>
        <end position="569"/>
    </location>
</feature>
<dbReference type="CDD" id="cd07042">
    <property type="entry name" value="STAS_SulP_like_sulfate_transporter"/>
    <property type="match status" value="1"/>
</dbReference>